<dbReference type="PROSITE" id="PS00671">
    <property type="entry name" value="D_2_HYDROXYACID_DH_3"/>
    <property type="match status" value="1"/>
</dbReference>
<organism evidence="5 6">
    <name type="scientific">Periconia macrospinosa</name>
    <dbReference type="NCBI Taxonomy" id="97972"/>
    <lineage>
        <taxon>Eukaryota</taxon>
        <taxon>Fungi</taxon>
        <taxon>Dikarya</taxon>
        <taxon>Ascomycota</taxon>
        <taxon>Pezizomycotina</taxon>
        <taxon>Dothideomycetes</taxon>
        <taxon>Pleosporomycetidae</taxon>
        <taxon>Pleosporales</taxon>
        <taxon>Massarineae</taxon>
        <taxon>Periconiaceae</taxon>
        <taxon>Periconia</taxon>
    </lineage>
</organism>
<dbReference type="InterPro" id="IPR006140">
    <property type="entry name" value="D-isomer_DH_NAD-bd"/>
</dbReference>
<feature type="domain" description="D-isomer specific 2-hydroxyacid dehydrogenase catalytic" evidence="3">
    <location>
        <begin position="6"/>
        <end position="339"/>
    </location>
</feature>
<keyword evidence="1 2" id="KW-0560">Oxidoreductase</keyword>
<dbReference type="GO" id="GO:0030267">
    <property type="term" value="F:glyoxylate reductase (NADPH) activity"/>
    <property type="evidence" value="ECO:0007669"/>
    <property type="project" value="TreeGrafter"/>
</dbReference>
<sequence>MSKPKVVVTRKLIDHAQALLDSNKDLEIVQWDSEKPAPREWLLQNAQNASGILVMLTDKIDTELVSTAGSTLKTISSFSVGTDHVDTALLKSHNIRLGYTPTALTDAVADLTVMLTLMAQRRGGEAMAKVLDGEWPQMPWHPLLMTGPQLGGSTVGFLGFGRIAQATVKRLLGFGVKKVVYLTSRPGEGAREDHYGLLGGGKSEVPIQPAKSWEEVASESDVVIVGCALTPSTKHLVGKEFLAKMKKTAVLVNIARGGVVDTDALVEALDQDRIFGAGLDVIEGEPNVPKDHPILKQKRCVLVPHIGSATVPTREQMAEESVKNLLAGLRGEEMVNEVKL</sequence>
<dbReference type="CDD" id="cd05301">
    <property type="entry name" value="GDH"/>
    <property type="match status" value="1"/>
</dbReference>
<feature type="domain" description="D-isomer specific 2-hydroxyacid dehydrogenase NAD-binding" evidence="4">
    <location>
        <begin position="113"/>
        <end position="307"/>
    </location>
</feature>
<dbReference type="FunFam" id="3.40.50.720:FF:000606">
    <property type="entry name" value="Chromosome 15, whole genome shotgun sequence"/>
    <property type="match status" value="1"/>
</dbReference>
<dbReference type="SUPFAM" id="SSF51735">
    <property type="entry name" value="NAD(P)-binding Rossmann-fold domains"/>
    <property type="match status" value="1"/>
</dbReference>
<keyword evidence="6" id="KW-1185">Reference proteome</keyword>
<evidence type="ECO:0000256" key="1">
    <source>
        <dbReference type="ARBA" id="ARBA00023002"/>
    </source>
</evidence>
<dbReference type="PANTHER" id="PTHR10996:SF277">
    <property type="entry name" value="GLYOXYLATE REDUCTASE_HYDROXYPYRUVATE REDUCTASE"/>
    <property type="match status" value="1"/>
</dbReference>
<dbReference type="GO" id="GO:0005829">
    <property type="term" value="C:cytosol"/>
    <property type="evidence" value="ECO:0007669"/>
    <property type="project" value="TreeGrafter"/>
</dbReference>
<evidence type="ECO:0008006" key="7">
    <source>
        <dbReference type="Google" id="ProtNLM"/>
    </source>
</evidence>
<dbReference type="GO" id="GO:0016618">
    <property type="term" value="F:hydroxypyruvate reductase [NAD(P)H] activity"/>
    <property type="evidence" value="ECO:0007669"/>
    <property type="project" value="TreeGrafter"/>
</dbReference>
<reference evidence="5 6" key="1">
    <citation type="journal article" date="2018" name="Sci. Rep.">
        <title>Comparative genomics provides insights into the lifestyle and reveals functional heterogeneity of dark septate endophytic fungi.</title>
        <authorList>
            <person name="Knapp D.G."/>
            <person name="Nemeth J.B."/>
            <person name="Barry K."/>
            <person name="Hainaut M."/>
            <person name="Henrissat B."/>
            <person name="Johnson J."/>
            <person name="Kuo A."/>
            <person name="Lim J.H.P."/>
            <person name="Lipzen A."/>
            <person name="Nolan M."/>
            <person name="Ohm R.A."/>
            <person name="Tamas L."/>
            <person name="Grigoriev I.V."/>
            <person name="Spatafora J.W."/>
            <person name="Nagy L.G."/>
            <person name="Kovacs G.M."/>
        </authorList>
    </citation>
    <scope>NUCLEOTIDE SEQUENCE [LARGE SCALE GENOMIC DNA]</scope>
    <source>
        <strain evidence="5 6">DSE2036</strain>
    </source>
</reference>
<dbReference type="InterPro" id="IPR036291">
    <property type="entry name" value="NAD(P)-bd_dom_sf"/>
</dbReference>
<dbReference type="InterPro" id="IPR029753">
    <property type="entry name" value="D-isomer_DH_CS"/>
</dbReference>
<evidence type="ECO:0000256" key="2">
    <source>
        <dbReference type="RuleBase" id="RU003719"/>
    </source>
</evidence>
<dbReference type="STRING" id="97972.A0A2V1DDM9"/>
<evidence type="ECO:0000313" key="6">
    <source>
        <dbReference type="Proteomes" id="UP000244855"/>
    </source>
</evidence>
<dbReference type="Proteomes" id="UP000244855">
    <property type="component" value="Unassembled WGS sequence"/>
</dbReference>
<dbReference type="EMBL" id="KZ805487">
    <property type="protein sequence ID" value="PVH95703.1"/>
    <property type="molecule type" value="Genomic_DNA"/>
</dbReference>
<protein>
    <recommendedName>
        <fullName evidence="7">Glyoxylate reductase</fullName>
    </recommendedName>
</protein>
<evidence type="ECO:0000259" key="3">
    <source>
        <dbReference type="Pfam" id="PF00389"/>
    </source>
</evidence>
<dbReference type="AlphaFoldDB" id="A0A2V1DDM9"/>
<name>A0A2V1DDM9_9PLEO</name>
<dbReference type="GO" id="GO:0051287">
    <property type="term" value="F:NAD binding"/>
    <property type="evidence" value="ECO:0007669"/>
    <property type="project" value="InterPro"/>
</dbReference>
<evidence type="ECO:0000313" key="5">
    <source>
        <dbReference type="EMBL" id="PVH95703.1"/>
    </source>
</evidence>
<accession>A0A2V1DDM9</accession>
<dbReference type="PANTHER" id="PTHR10996">
    <property type="entry name" value="2-HYDROXYACID DEHYDROGENASE-RELATED"/>
    <property type="match status" value="1"/>
</dbReference>
<evidence type="ECO:0000259" key="4">
    <source>
        <dbReference type="Pfam" id="PF02826"/>
    </source>
</evidence>
<dbReference type="OrthoDB" id="298012at2759"/>
<dbReference type="Pfam" id="PF00389">
    <property type="entry name" value="2-Hacid_dh"/>
    <property type="match status" value="1"/>
</dbReference>
<dbReference type="InterPro" id="IPR050223">
    <property type="entry name" value="D-isomer_2-hydroxyacid_DH"/>
</dbReference>
<proteinExistence type="inferred from homology"/>
<gene>
    <name evidence="5" type="ORF">DM02DRAFT_570865</name>
</gene>
<dbReference type="SUPFAM" id="SSF52283">
    <property type="entry name" value="Formate/glycerate dehydrogenase catalytic domain-like"/>
    <property type="match status" value="1"/>
</dbReference>
<dbReference type="InterPro" id="IPR006139">
    <property type="entry name" value="D-isomer_2_OHA_DH_cat_dom"/>
</dbReference>
<dbReference type="Pfam" id="PF02826">
    <property type="entry name" value="2-Hacid_dh_C"/>
    <property type="match status" value="1"/>
</dbReference>
<dbReference type="Gene3D" id="3.40.50.720">
    <property type="entry name" value="NAD(P)-binding Rossmann-like Domain"/>
    <property type="match status" value="2"/>
</dbReference>
<comment type="similarity">
    <text evidence="2">Belongs to the D-isomer specific 2-hydroxyacid dehydrogenase family.</text>
</comment>